<feature type="zinc finger region" description="C3H1-type" evidence="4">
    <location>
        <begin position="58"/>
        <end position="92"/>
    </location>
</feature>
<dbReference type="AlphaFoldDB" id="A0AAV9XVK9"/>
<proteinExistence type="predicted"/>
<comment type="caution">
    <text evidence="6">The sequence shown here is derived from an EMBL/GenBank/DDBJ whole genome shotgun (WGS) entry which is preliminary data.</text>
</comment>
<name>A0AAV9XVK9_9CRYT</name>
<keyword evidence="3 4" id="KW-0862">Zinc</keyword>
<evidence type="ECO:0000313" key="7">
    <source>
        <dbReference type="Proteomes" id="UP001311799"/>
    </source>
</evidence>
<evidence type="ECO:0000259" key="5">
    <source>
        <dbReference type="PROSITE" id="PS50103"/>
    </source>
</evidence>
<evidence type="ECO:0000256" key="4">
    <source>
        <dbReference type="PROSITE-ProRule" id="PRU00723"/>
    </source>
</evidence>
<dbReference type="GO" id="GO:0008270">
    <property type="term" value="F:zinc ion binding"/>
    <property type="evidence" value="ECO:0007669"/>
    <property type="project" value="UniProtKB-KW"/>
</dbReference>
<feature type="zinc finger region" description="C3H1-type" evidence="4">
    <location>
        <begin position="14"/>
        <end position="42"/>
    </location>
</feature>
<evidence type="ECO:0000256" key="2">
    <source>
        <dbReference type="ARBA" id="ARBA00022771"/>
    </source>
</evidence>
<dbReference type="EMBL" id="JAWDEY010000022">
    <property type="protein sequence ID" value="KAK6588795.1"/>
    <property type="molecule type" value="Genomic_DNA"/>
</dbReference>
<dbReference type="PANTHER" id="PTHR14493">
    <property type="entry name" value="UNKEMPT FAMILY MEMBER"/>
    <property type="match status" value="1"/>
</dbReference>
<evidence type="ECO:0000256" key="3">
    <source>
        <dbReference type="ARBA" id="ARBA00022833"/>
    </source>
</evidence>
<feature type="domain" description="C3H1-type" evidence="5">
    <location>
        <begin position="14"/>
        <end position="42"/>
    </location>
</feature>
<evidence type="ECO:0000256" key="1">
    <source>
        <dbReference type="ARBA" id="ARBA00022723"/>
    </source>
</evidence>
<accession>A0AAV9XVK9</accession>
<organism evidence="6 7">
    <name type="scientific">Cryptosporidium xiaoi</name>
    <dbReference type="NCBI Taxonomy" id="659607"/>
    <lineage>
        <taxon>Eukaryota</taxon>
        <taxon>Sar</taxon>
        <taxon>Alveolata</taxon>
        <taxon>Apicomplexa</taxon>
        <taxon>Conoidasida</taxon>
        <taxon>Coccidia</taxon>
        <taxon>Eucoccidiorida</taxon>
        <taxon>Eimeriorina</taxon>
        <taxon>Cryptosporidiidae</taxon>
        <taxon>Cryptosporidium</taxon>
    </lineage>
</organism>
<protein>
    <submittedName>
        <fullName evidence="6">3 CCH RNA binding domain involved in RNA metabolism</fullName>
    </submittedName>
</protein>
<dbReference type="Proteomes" id="UP001311799">
    <property type="component" value="Unassembled WGS sequence"/>
</dbReference>
<dbReference type="Gene3D" id="3.30.1370.210">
    <property type="match status" value="1"/>
</dbReference>
<dbReference type="PROSITE" id="PS50103">
    <property type="entry name" value="ZF_C3H1"/>
    <property type="match status" value="2"/>
</dbReference>
<dbReference type="InterPro" id="IPR000571">
    <property type="entry name" value="Znf_CCCH"/>
</dbReference>
<evidence type="ECO:0000313" key="6">
    <source>
        <dbReference type="EMBL" id="KAK6588795.1"/>
    </source>
</evidence>
<dbReference type="SMART" id="SM00356">
    <property type="entry name" value="ZnF_C3H1"/>
    <property type="match status" value="3"/>
</dbReference>
<reference evidence="6 7" key="1">
    <citation type="submission" date="2023-10" db="EMBL/GenBank/DDBJ databases">
        <title>Comparative genomics analysis reveals potential genetic determinants of host preference in Cryptosporidium xiaoi.</title>
        <authorList>
            <person name="Xiao L."/>
            <person name="Li J."/>
        </authorList>
    </citation>
    <scope>NUCLEOTIDE SEQUENCE [LARGE SCALE GENOMIC DNA]</scope>
    <source>
        <strain evidence="6 7">52996</strain>
    </source>
</reference>
<keyword evidence="7" id="KW-1185">Reference proteome</keyword>
<keyword evidence="2 4" id="KW-0863">Zinc-finger</keyword>
<gene>
    <name evidence="6" type="ORF">RS030_2352</name>
</gene>
<feature type="domain" description="C3H1-type" evidence="5">
    <location>
        <begin position="58"/>
        <end position="92"/>
    </location>
</feature>
<keyword evidence="1 4" id="KW-0479">Metal-binding</keyword>
<dbReference type="PANTHER" id="PTHR14493:SF50">
    <property type="entry name" value="RING FINGER PROTEIN UNKEMPT"/>
    <property type="match status" value="1"/>
</dbReference>
<sequence length="395" mass="43957">MACPRLLSDSDLCRFRTKPCKRSKQMGCDFGISRCQYSHNIYWPRRCPFYLSNESTIRYIPVLCPDIIIKEDESSVSHCNRGGGCPFAHSFEEVNYHPLIYKTKLCDQFQRGDCNTYYCHLIHGLAERREPKIYILPYTQNVNVPNYPGVVIANKAITKSMGSGGGSGVQFIEKEKSLMNKNYANNSSDTNSSMENNLSNRNELKMVMRNIGDGILRSSLDNLLGDNRWSERIFSSSVASSPINSGSVCEEGPNGCWGNNCGDINNTESDVNGQDENTGNESIMNVFRALVLDDNTIISKEDLGKNIQGVGIEVGGQNNKVVINEVKGTNASNADVSNNIKTNKNLTSENVNIIKNTKTVRNKNSNISVEKKINRNNTADVLNNENSNKSNFKSQ</sequence>
<dbReference type="InterPro" id="IPR045234">
    <property type="entry name" value="Unkempt-like"/>
</dbReference>